<sequence>MAGRAVRAAPTDDGTVRINGIVLPADMSDELKTLNVKIEDTSYEKSTDYEECFLITRVPR</sequence>
<reference evidence="1 2" key="1">
    <citation type="submission" date="2013-12" db="EMBL/GenBank/DDBJ databases">
        <title>Draft genome of the parsitic nematode Ancylostoma duodenale.</title>
        <authorList>
            <person name="Mitreva M."/>
        </authorList>
    </citation>
    <scope>NUCLEOTIDE SEQUENCE [LARGE SCALE GENOMIC DNA]</scope>
    <source>
        <strain evidence="1 2">Zhejiang</strain>
    </source>
</reference>
<dbReference type="AlphaFoldDB" id="A0A0C2D211"/>
<dbReference type="EMBL" id="KN728689">
    <property type="protein sequence ID" value="KIH63393.1"/>
    <property type="molecule type" value="Genomic_DNA"/>
</dbReference>
<keyword evidence="2" id="KW-1185">Reference proteome</keyword>
<name>A0A0C2D211_9BILA</name>
<evidence type="ECO:0000313" key="2">
    <source>
        <dbReference type="Proteomes" id="UP000054047"/>
    </source>
</evidence>
<proteinExistence type="predicted"/>
<organism evidence="1 2">
    <name type="scientific">Ancylostoma duodenale</name>
    <dbReference type="NCBI Taxonomy" id="51022"/>
    <lineage>
        <taxon>Eukaryota</taxon>
        <taxon>Metazoa</taxon>
        <taxon>Ecdysozoa</taxon>
        <taxon>Nematoda</taxon>
        <taxon>Chromadorea</taxon>
        <taxon>Rhabditida</taxon>
        <taxon>Rhabditina</taxon>
        <taxon>Rhabditomorpha</taxon>
        <taxon>Strongyloidea</taxon>
        <taxon>Ancylostomatidae</taxon>
        <taxon>Ancylostomatinae</taxon>
        <taxon>Ancylostoma</taxon>
    </lineage>
</organism>
<accession>A0A0C2D211</accession>
<protein>
    <submittedName>
        <fullName evidence="1">Uncharacterized protein</fullName>
    </submittedName>
</protein>
<dbReference type="Proteomes" id="UP000054047">
    <property type="component" value="Unassembled WGS sequence"/>
</dbReference>
<gene>
    <name evidence="1" type="ORF">ANCDUO_06307</name>
</gene>
<evidence type="ECO:0000313" key="1">
    <source>
        <dbReference type="EMBL" id="KIH63393.1"/>
    </source>
</evidence>